<dbReference type="Proteomes" id="UP001148614">
    <property type="component" value="Unassembled WGS sequence"/>
</dbReference>
<accession>A0A9W8TS46</accession>
<reference evidence="1" key="1">
    <citation type="submission" date="2022-07" db="EMBL/GenBank/DDBJ databases">
        <title>Genome Sequence of Xylaria arbuscula.</title>
        <authorList>
            <person name="Buettner E."/>
        </authorList>
    </citation>
    <scope>NUCLEOTIDE SEQUENCE</scope>
    <source>
        <strain evidence="1">VT107</strain>
    </source>
</reference>
<dbReference type="EMBL" id="JANPWZ010000083">
    <property type="protein sequence ID" value="KAJ3579551.1"/>
    <property type="molecule type" value="Genomic_DNA"/>
</dbReference>
<comment type="caution">
    <text evidence="1">The sequence shown here is derived from an EMBL/GenBank/DDBJ whole genome shotgun (WGS) entry which is preliminary data.</text>
</comment>
<evidence type="ECO:0000313" key="2">
    <source>
        <dbReference type="Proteomes" id="UP001148614"/>
    </source>
</evidence>
<sequence length="99" mass="10250">MSSTTRPGTPSGSGHIPVSIASSSIVITRIYVSSTLTLFPTPMTGGDAVAARRQSLAVTKITRAGPVSTRNAINVWPQNGLSWIQKGVMTRGIAAVATL</sequence>
<name>A0A9W8TS46_9PEZI</name>
<gene>
    <name evidence="1" type="ORF">NPX13_g1013</name>
</gene>
<dbReference type="AlphaFoldDB" id="A0A9W8TS46"/>
<keyword evidence="2" id="KW-1185">Reference proteome</keyword>
<protein>
    <submittedName>
        <fullName evidence="1">Uncharacterized protein</fullName>
    </submittedName>
</protein>
<evidence type="ECO:0000313" key="1">
    <source>
        <dbReference type="EMBL" id="KAJ3579551.1"/>
    </source>
</evidence>
<organism evidence="1 2">
    <name type="scientific">Xylaria arbuscula</name>
    <dbReference type="NCBI Taxonomy" id="114810"/>
    <lineage>
        <taxon>Eukaryota</taxon>
        <taxon>Fungi</taxon>
        <taxon>Dikarya</taxon>
        <taxon>Ascomycota</taxon>
        <taxon>Pezizomycotina</taxon>
        <taxon>Sordariomycetes</taxon>
        <taxon>Xylariomycetidae</taxon>
        <taxon>Xylariales</taxon>
        <taxon>Xylariaceae</taxon>
        <taxon>Xylaria</taxon>
    </lineage>
</organism>
<proteinExistence type="predicted"/>